<evidence type="ECO:0000313" key="14">
    <source>
        <dbReference type="EMBL" id="RIV35014.1"/>
    </source>
</evidence>
<feature type="transmembrane region" description="Helical" evidence="11">
    <location>
        <begin position="343"/>
        <end position="370"/>
    </location>
</feature>
<protein>
    <recommendedName>
        <fullName evidence="11 12">ATP synthase subunit a</fullName>
    </recommendedName>
    <alternativeName>
        <fullName evidence="11">ATP synthase F0 sector subunit a</fullName>
    </alternativeName>
    <alternativeName>
        <fullName evidence="11">F-ATPase subunit 6</fullName>
    </alternativeName>
</protein>
<feature type="transmembrane region" description="Helical" evidence="11">
    <location>
        <begin position="310"/>
        <end position="331"/>
    </location>
</feature>
<dbReference type="PRINTS" id="PR00123">
    <property type="entry name" value="ATPASEA"/>
</dbReference>
<keyword evidence="7 11" id="KW-1133">Transmembrane helix</keyword>
<keyword evidence="4 11" id="KW-0138">CF(0)</keyword>
<dbReference type="InterPro" id="IPR045083">
    <property type="entry name" value="ATP_synth_F0_asu_bact/mt"/>
</dbReference>
<feature type="transmembrane region" description="Helical" evidence="11">
    <location>
        <begin position="247"/>
        <end position="265"/>
    </location>
</feature>
<dbReference type="Gene3D" id="1.20.120.220">
    <property type="entry name" value="ATP synthase, F0 complex, subunit A"/>
    <property type="match status" value="1"/>
</dbReference>
<comment type="subcellular location">
    <subcellularLocation>
        <location evidence="11 12">Cell membrane</location>
        <topology evidence="11 12">Multi-pass membrane protein</topology>
    </subcellularLocation>
    <subcellularLocation>
        <location evidence="1">Membrane</location>
        <topology evidence="1">Multi-pass membrane protein</topology>
    </subcellularLocation>
</comment>
<dbReference type="GO" id="GO:0005886">
    <property type="term" value="C:plasma membrane"/>
    <property type="evidence" value="ECO:0007669"/>
    <property type="project" value="UniProtKB-SubCell"/>
</dbReference>
<evidence type="ECO:0000256" key="7">
    <source>
        <dbReference type="ARBA" id="ARBA00022989"/>
    </source>
</evidence>
<organism evidence="14 15">
    <name type="scientific">Flagellimonas lutimaris</name>
    <dbReference type="NCBI Taxonomy" id="475082"/>
    <lineage>
        <taxon>Bacteria</taxon>
        <taxon>Pseudomonadati</taxon>
        <taxon>Bacteroidota</taxon>
        <taxon>Flavobacteriia</taxon>
        <taxon>Flavobacteriales</taxon>
        <taxon>Flavobacteriaceae</taxon>
        <taxon>Flagellimonas</taxon>
    </lineage>
</organism>
<keyword evidence="11" id="KW-1003">Cell membrane</keyword>
<dbReference type="InterPro" id="IPR035908">
    <property type="entry name" value="F0_ATP_A_sf"/>
</dbReference>
<dbReference type="Proteomes" id="UP000266067">
    <property type="component" value="Unassembled WGS sequence"/>
</dbReference>
<evidence type="ECO:0000256" key="4">
    <source>
        <dbReference type="ARBA" id="ARBA00022547"/>
    </source>
</evidence>
<dbReference type="InterPro" id="IPR000568">
    <property type="entry name" value="ATP_synth_F0_asu"/>
</dbReference>
<feature type="transmembrane region" description="Helical" evidence="11">
    <location>
        <begin position="221"/>
        <end position="241"/>
    </location>
</feature>
<dbReference type="Pfam" id="PF00119">
    <property type="entry name" value="ATP-synt_A"/>
    <property type="match status" value="1"/>
</dbReference>
<comment type="function">
    <text evidence="11 12">Key component of the proton channel; it plays a direct role in the translocation of protons across the membrane.</text>
</comment>
<feature type="chain" id="PRO_5017298051" description="ATP synthase subunit a" evidence="13">
    <location>
        <begin position="24"/>
        <end position="379"/>
    </location>
</feature>
<keyword evidence="6 11" id="KW-0375">Hydrogen ion transport</keyword>
<comment type="caution">
    <text evidence="14">The sequence shown here is derived from an EMBL/GenBank/DDBJ whole genome shotgun (WGS) entry which is preliminary data.</text>
</comment>
<keyword evidence="5 11" id="KW-0812">Transmembrane</keyword>
<keyword evidence="14" id="KW-0378">Hydrolase</keyword>
<dbReference type="SUPFAM" id="SSF81336">
    <property type="entry name" value="F1F0 ATP synthase subunit A"/>
    <property type="match status" value="1"/>
</dbReference>
<keyword evidence="13" id="KW-0732">Signal</keyword>
<evidence type="ECO:0000256" key="12">
    <source>
        <dbReference type="RuleBase" id="RU000483"/>
    </source>
</evidence>
<feature type="transmembrane region" description="Helical" evidence="11">
    <location>
        <begin position="277"/>
        <end position="298"/>
    </location>
</feature>
<keyword evidence="10 11" id="KW-0066">ATP synthesis</keyword>
<gene>
    <name evidence="11 14" type="primary">atpB</name>
    <name evidence="14" type="ORF">D2V08_06530</name>
</gene>
<evidence type="ECO:0000256" key="11">
    <source>
        <dbReference type="HAMAP-Rule" id="MF_01393"/>
    </source>
</evidence>
<name>A0A3A1N837_9FLAO</name>
<evidence type="ECO:0000256" key="1">
    <source>
        <dbReference type="ARBA" id="ARBA00004141"/>
    </source>
</evidence>
<evidence type="ECO:0000256" key="10">
    <source>
        <dbReference type="ARBA" id="ARBA00023310"/>
    </source>
</evidence>
<evidence type="ECO:0000256" key="3">
    <source>
        <dbReference type="ARBA" id="ARBA00022448"/>
    </source>
</evidence>
<keyword evidence="9 11" id="KW-0472">Membrane</keyword>
<dbReference type="OrthoDB" id="9809130at2"/>
<evidence type="ECO:0000313" key="15">
    <source>
        <dbReference type="Proteomes" id="UP000266067"/>
    </source>
</evidence>
<evidence type="ECO:0000256" key="2">
    <source>
        <dbReference type="ARBA" id="ARBA00006810"/>
    </source>
</evidence>
<keyword evidence="15" id="KW-1185">Reference proteome</keyword>
<proteinExistence type="inferred from homology"/>
<evidence type="ECO:0000256" key="9">
    <source>
        <dbReference type="ARBA" id="ARBA00023136"/>
    </source>
</evidence>
<dbReference type="RefSeq" id="WP_119607244.1">
    <property type="nucleotide sequence ID" value="NZ_QXFH01000070.1"/>
</dbReference>
<comment type="similarity">
    <text evidence="2 11 12">Belongs to the ATPase A chain family.</text>
</comment>
<evidence type="ECO:0000256" key="5">
    <source>
        <dbReference type="ARBA" id="ARBA00022692"/>
    </source>
</evidence>
<sequence>MRNSFFSKKLVAVIFLIAGFVSAQNHEGEEVETGAHDLKTQIKEYIDHHLLDSHDFNLYSYTTDEGEHKYIGFPLPVILWDNGLKVFSSSQLEHGEGVAEVDGNHYALYHNTIYKTDAQGTINFGSHHGDETHTEDAFGEDLVVEDAHPTNVKPLDFSITKNVVFIIAVSLLMFLVFRSMAKRYQKSTMPRGLGRFLEPLVLFVRDEIAIPNIGEHKYKKYMSYLLTVFFFVWVINLLGLTPLGVNVTNNIAVTFALAMITYLITTFTGNKNYWKHIFWMPGVPVPMKIILAPIELLGTFIKPFSLMIRLYANITAGHVVLMSIIGLMFIFKNWIGSPLSFLLAFALSLLELLVAALQAYIFTMLSALYFGMAVEEDHH</sequence>
<accession>A0A3A1N837</accession>
<dbReference type="GO" id="GO:0016787">
    <property type="term" value="F:hydrolase activity"/>
    <property type="evidence" value="ECO:0007669"/>
    <property type="project" value="UniProtKB-KW"/>
</dbReference>
<evidence type="ECO:0000256" key="8">
    <source>
        <dbReference type="ARBA" id="ARBA00023065"/>
    </source>
</evidence>
<dbReference type="PANTHER" id="PTHR11410">
    <property type="entry name" value="ATP SYNTHASE SUBUNIT A"/>
    <property type="match status" value="1"/>
</dbReference>
<keyword evidence="8 11" id="KW-0406">Ion transport</keyword>
<evidence type="ECO:0000256" key="6">
    <source>
        <dbReference type="ARBA" id="ARBA00022781"/>
    </source>
</evidence>
<dbReference type="HAMAP" id="MF_01393">
    <property type="entry name" value="ATP_synth_a_bact"/>
    <property type="match status" value="1"/>
</dbReference>
<dbReference type="NCBIfam" id="TIGR01131">
    <property type="entry name" value="ATP_synt_6_or_A"/>
    <property type="match status" value="1"/>
</dbReference>
<evidence type="ECO:0000256" key="13">
    <source>
        <dbReference type="SAM" id="SignalP"/>
    </source>
</evidence>
<dbReference type="GO" id="GO:0046933">
    <property type="term" value="F:proton-transporting ATP synthase activity, rotational mechanism"/>
    <property type="evidence" value="ECO:0007669"/>
    <property type="project" value="UniProtKB-UniRule"/>
</dbReference>
<feature type="signal peptide" evidence="13">
    <location>
        <begin position="1"/>
        <end position="23"/>
    </location>
</feature>
<keyword evidence="3 11" id="KW-0813">Transport</keyword>
<dbReference type="CDD" id="cd00310">
    <property type="entry name" value="ATP-synt_Fo_a_6"/>
    <property type="match status" value="1"/>
</dbReference>
<dbReference type="GO" id="GO:0045259">
    <property type="term" value="C:proton-transporting ATP synthase complex"/>
    <property type="evidence" value="ECO:0007669"/>
    <property type="project" value="UniProtKB-KW"/>
</dbReference>
<feature type="transmembrane region" description="Helical" evidence="11">
    <location>
        <begin position="163"/>
        <end position="181"/>
    </location>
</feature>
<dbReference type="PANTHER" id="PTHR11410:SF0">
    <property type="entry name" value="ATP SYNTHASE SUBUNIT A"/>
    <property type="match status" value="1"/>
</dbReference>
<dbReference type="AlphaFoldDB" id="A0A3A1N837"/>
<reference evidence="14 15" key="1">
    <citation type="submission" date="2018-08" db="EMBL/GenBank/DDBJ databases">
        <title>Proposal of Muricauda 72 sp.nov. and Muricauda NH166 sp.nov., isolated from seawater.</title>
        <authorList>
            <person name="Cheng H."/>
            <person name="Wu Y.-H."/>
            <person name="Guo L.-L."/>
            <person name="Xu X.-W."/>
        </authorList>
    </citation>
    <scope>NUCLEOTIDE SEQUENCE [LARGE SCALE GENOMIC DNA]</scope>
    <source>
        <strain evidence="14 15">KCTC 22173</strain>
    </source>
</reference>
<dbReference type="EMBL" id="QXFH01000070">
    <property type="protein sequence ID" value="RIV35014.1"/>
    <property type="molecule type" value="Genomic_DNA"/>
</dbReference>